<evidence type="ECO:0000256" key="1">
    <source>
        <dbReference type="SAM" id="MobiDB-lite"/>
    </source>
</evidence>
<dbReference type="EMBL" id="CANTFL010000090">
    <property type="protein sequence ID" value="CAI5713301.1"/>
    <property type="molecule type" value="Genomic_DNA"/>
</dbReference>
<evidence type="ECO:0000313" key="3">
    <source>
        <dbReference type="Proteomes" id="UP001162031"/>
    </source>
</evidence>
<feature type="compositionally biased region" description="Basic and acidic residues" evidence="1">
    <location>
        <begin position="305"/>
        <end position="322"/>
    </location>
</feature>
<sequence length="351" mass="39350">MFSAAGQVPLPAEPPLPLFSTQEIRLRKARDANTLLFFVPTHSSLLLSLRRPVSHASVARDARCLRLLQTVALVPSCKWNKALATVTTALELPVCPRVKRHLEETLGPLIAKLRQESSGRPLICLQLKAAVAECLRWWMDDPVEGFVLRKEQVVHGMRLDDLVATPAGDGYLRGYRCEDGFCTVVYPWGHGFVHVEKVEKVEQAVETRRLKKKRVFNERVALEHEQLYEQIEGLLANRPSPVLEEQESTREAAIAALGEPAGEDVAQYTELLASLEEGHVDTTVLRGDLGLLRRVQALVDKVKEVRRSRTPHEPEHKQVRSDDDPDVSPEDDQQDPGQSVHVQEQSEGNTE</sequence>
<keyword evidence="3" id="KW-1185">Reference proteome</keyword>
<feature type="region of interest" description="Disordered" evidence="1">
    <location>
        <begin position="305"/>
        <end position="351"/>
    </location>
</feature>
<comment type="caution">
    <text evidence="2">The sequence shown here is derived from an EMBL/GenBank/DDBJ whole genome shotgun (WGS) entry which is preliminary data.</text>
</comment>
<gene>
    <name evidence="2" type="ORF">HBR001_LOCUS1017</name>
</gene>
<proteinExistence type="predicted"/>
<feature type="compositionally biased region" description="Acidic residues" evidence="1">
    <location>
        <begin position="323"/>
        <end position="334"/>
    </location>
</feature>
<feature type="compositionally biased region" description="Polar residues" evidence="1">
    <location>
        <begin position="340"/>
        <end position="351"/>
    </location>
</feature>
<accession>A0AAV0T2A3</accession>
<organism evidence="2 3">
    <name type="scientific">Hyaloperonospora brassicae</name>
    <name type="common">Brassica downy mildew</name>
    <name type="synonym">Peronospora brassicae</name>
    <dbReference type="NCBI Taxonomy" id="162125"/>
    <lineage>
        <taxon>Eukaryota</taxon>
        <taxon>Sar</taxon>
        <taxon>Stramenopiles</taxon>
        <taxon>Oomycota</taxon>
        <taxon>Peronosporomycetes</taxon>
        <taxon>Peronosporales</taxon>
        <taxon>Peronosporaceae</taxon>
        <taxon>Hyaloperonospora</taxon>
    </lineage>
</organism>
<name>A0AAV0T2A3_HYABA</name>
<evidence type="ECO:0000313" key="2">
    <source>
        <dbReference type="EMBL" id="CAI5713301.1"/>
    </source>
</evidence>
<dbReference type="AlphaFoldDB" id="A0AAV0T2A3"/>
<dbReference type="Proteomes" id="UP001162031">
    <property type="component" value="Unassembled WGS sequence"/>
</dbReference>
<protein>
    <submittedName>
        <fullName evidence="2">Uncharacterized protein</fullName>
    </submittedName>
</protein>
<reference evidence="2" key="1">
    <citation type="submission" date="2022-12" db="EMBL/GenBank/DDBJ databases">
        <authorList>
            <person name="Webb A."/>
        </authorList>
    </citation>
    <scope>NUCLEOTIDE SEQUENCE</scope>
    <source>
        <strain evidence="2">Hp1</strain>
    </source>
</reference>